<dbReference type="EMBL" id="JAPQKS010000005">
    <property type="protein sequence ID" value="KAJ5224988.1"/>
    <property type="molecule type" value="Genomic_DNA"/>
</dbReference>
<dbReference type="AlphaFoldDB" id="A0A9W9TJG0"/>
<reference evidence="2" key="2">
    <citation type="journal article" date="2023" name="IMA Fungus">
        <title>Comparative genomic study of the Penicillium genus elucidates a diverse pangenome and 15 lateral gene transfer events.</title>
        <authorList>
            <person name="Petersen C."/>
            <person name="Sorensen T."/>
            <person name="Nielsen M.R."/>
            <person name="Sondergaard T.E."/>
            <person name="Sorensen J.L."/>
            <person name="Fitzpatrick D.A."/>
            <person name="Frisvad J.C."/>
            <person name="Nielsen K.L."/>
        </authorList>
    </citation>
    <scope>NUCLEOTIDE SEQUENCE</scope>
    <source>
        <strain evidence="2">IBT 19713</strain>
    </source>
</reference>
<comment type="caution">
    <text evidence="2">The sequence shown here is derived from an EMBL/GenBank/DDBJ whole genome shotgun (WGS) entry which is preliminary data.</text>
</comment>
<dbReference type="Proteomes" id="UP001150941">
    <property type="component" value="Unassembled WGS sequence"/>
</dbReference>
<evidence type="ECO:0000313" key="2">
    <source>
        <dbReference type="EMBL" id="KAJ5224988.1"/>
    </source>
</evidence>
<evidence type="ECO:0000256" key="1">
    <source>
        <dbReference type="SAM" id="SignalP"/>
    </source>
</evidence>
<dbReference type="OrthoDB" id="4416590at2759"/>
<dbReference type="RefSeq" id="XP_058328399.1">
    <property type="nucleotide sequence ID" value="XM_058475509.1"/>
</dbReference>
<reference evidence="2" key="1">
    <citation type="submission" date="2022-11" db="EMBL/GenBank/DDBJ databases">
        <authorList>
            <person name="Petersen C."/>
        </authorList>
    </citation>
    <scope>NUCLEOTIDE SEQUENCE</scope>
    <source>
        <strain evidence="2">IBT 19713</strain>
    </source>
</reference>
<accession>A0A9W9TJG0</accession>
<gene>
    <name evidence="2" type="ORF">N7468_006213</name>
</gene>
<protein>
    <recommendedName>
        <fullName evidence="4">AA1-like domain-containing protein</fullName>
    </recommendedName>
</protein>
<keyword evidence="3" id="KW-1185">Reference proteome</keyword>
<sequence>MKLSLSPIMLAISVALAAPANFKRANTLEITNLYANTASVGDSAYIDFFLKDAQYPRDTPTECNVIWQYGEQPPLNARCQNGAYYIKFPEGPVNFDHFTLALQRVNGTIPEKGQAVLDSNANGNAPASKWSCRKNAREGVNLACSYDGTLRINV</sequence>
<proteinExistence type="predicted"/>
<evidence type="ECO:0008006" key="4">
    <source>
        <dbReference type="Google" id="ProtNLM"/>
    </source>
</evidence>
<keyword evidence="1" id="KW-0732">Signal</keyword>
<evidence type="ECO:0000313" key="3">
    <source>
        <dbReference type="Proteomes" id="UP001150941"/>
    </source>
</evidence>
<feature type="chain" id="PRO_5040726536" description="AA1-like domain-containing protein" evidence="1">
    <location>
        <begin position="18"/>
        <end position="154"/>
    </location>
</feature>
<organism evidence="2 3">
    <name type="scientific">Penicillium chermesinum</name>
    <dbReference type="NCBI Taxonomy" id="63820"/>
    <lineage>
        <taxon>Eukaryota</taxon>
        <taxon>Fungi</taxon>
        <taxon>Dikarya</taxon>
        <taxon>Ascomycota</taxon>
        <taxon>Pezizomycotina</taxon>
        <taxon>Eurotiomycetes</taxon>
        <taxon>Eurotiomycetidae</taxon>
        <taxon>Eurotiales</taxon>
        <taxon>Aspergillaceae</taxon>
        <taxon>Penicillium</taxon>
    </lineage>
</organism>
<feature type="signal peptide" evidence="1">
    <location>
        <begin position="1"/>
        <end position="17"/>
    </location>
</feature>
<name>A0A9W9TJG0_9EURO</name>
<dbReference type="GeneID" id="83202812"/>